<dbReference type="GO" id="GO:0022857">
    <property type="term" value="F:transmembrane transporter activity"/>
    <property type="evidence" value="ECO:0007669"/>
    <property type="project" value="TreeGrafter"/>
</dbReference>
<dbReference type="InterPro" id="IPR025857">
    <property type="entry name" value="MacB_PCD"/>
</dbReference>
<evidence type="ECO:0000259" key="8">
    <source>
        <dbReference type="Pfam" id="PF02687"/>
    </source>
</evidence>
<evidence type="ECO:0000313" key="11">
    <source>
        <dbReference type="EMBL" id="QDO90859.1"/>
    </source>
</evidence>
<keyword evidence="3 7" id="KW-0812">Transmembrane</keyword>
<evidence type="ECO:0000313" key="15">
    <source>
        <dbReference type="Proteomes" id="UP000315953"/>
    </source>
</evidence>
<dbReference type="KEGG" id="dpm:FNV33_01865"/>
<organism evidence="10 13">
    <name type="scientific">Dolosigranulum pigrum</name>
    <dbReference type="NCBI Taxonomy" id="29394"/>
    <lineage>
        <taxon>Bacteria</taxon>
        <taxon>Bacillati</taxon>
        <taxon>Bacillota</taxon>
        <taxon>Bacilli</taxon>
        <taxon>Lactobacillales</taxon>
        <taxon>Carnobacteriaceae</taxon>
        <taxon>Dolosigranulum</taxon>
    </lineage>
</organism>
<evidence type="ECO:0000256" key="1">
    <source>
        <dbReference type="ARBA" id="ARBA00004651"/>
    </source>
</evidence>
<dbReference type="EMBL" id="MUYF01000003">
    <property type="protein sequence ID" value="OOL81890.1"/>
    <property type="molecule type" value="Genomic_DNA"/>
</dbReference>
<dbReference type="PANTHER" id="PTHR30572:SF4">
    <property type="entry name" value="ABC TRANSPORTER PERMEASE YTRF"/>
    <property type="match status" value="1"/>
</dbReference>
<comment type="subcellular location">
    <subcellularLocation>
        <location evidence="1">Cell membrane</location>
        <topology evidence="1">Multi-pass membrane protein</topology>
    </subcellularLocation>
</comment>
<proteinExistence type="inferred from homology"/>
<gene>
    <name evidence="12" type="ORF">B8A44_00930</name>
    <name evidence="10" type="ORF">BWX42_09460</name>
    <name evidence="11" type="ORF">FNV33_01865</name>
</gene>
<dbReference type="Pfam" id="PF02687">
    <property type="entry name" value="FtsX"/>
    <property type="match status" value="1"/>
</dbReference>
<name>A0A1S8KQA8_9LACT</name>
<dbReference type="EMBL" id="NAQV01000003">
    <property type="protein sequence ID" value="RAN64958.1"/>
    <property type="molecule type" value="Genomic_DNA"/>
</dbReference>
<reference evidence="12 14" key="2">
    <citation type="submission" date="2017-03" db="EMBL/GenBank/DDBJ databases">
        <title>wgs assembly of Dolosigranulum pigrum KPL CDC strains.</title>
        <authorList>
            <person name="Brugger S.D."/>
            <person name="Pettigrew M."/>
            <person name="Kong Y."/>
            <person name="Lemon K.P."/>
        </authorList>
    </citation>
    <scope>NUCLEOTIDE SEQUENCE [LARGE SCALE GENOMIC DNA]</scope>
    <source>
        <strain evidence="12 14">KPL1931_CDC4294-98</strain>
    </source>
</reference>
<evidence type="ECO:0000313" key="10">
    <source>
        <dbReference type="EMBL" id="OOL81890.1"/>
    </source>
</evidence>
<feature type="domain" description="ABC3 transporter permease C-terminal" evidence="8">
    <location>
        <begin position="293"/>
        <end position="405"/>
    </location>
</feature>
<evidence type="ECO:0000256" key="6">
    <source>
        <dbReference type="ARBA" id="ARBA00038076"/>
    </source>
</evidence>
<dbReference type="PANTHER" id="PTHR30572">
    <property type="entry name" value="MEMBRANE COMPONENT OF TRANSPORTER-RELATED"/>
    <property type="match status" value="1"/>
</dbReference>
<sequence length="411" mass="45344">MKFSVILRSSLYSLKKNARRTFLTMLGIIIGIASVITIMSLGNGYSRHSVETLTKDEQGRQNVDFFYEMTSEVDVPNFSPFSDKTMEKLNEIDGVSEAAESQYEADNQPYYEIKAREHSESLAVDVAAKNYDRTMVAGRMLTLDEQKTFLPYAVIDDELARKMYGTEENALNKGVKINNYSFTIIGVMAREGDGSFGSNVFATPGEELETPPGNAIIPARTYEQLFKEEMPRFGITVYIEPGRDPKKVSERVKSALDEFGSGAKYGTYSFIDNSEIMREIGKQLQTTTYFVSSVAGISLFIAGVGVMNMMYISVSERIREIGIRRSLGSTKQAIQLQFLLEGILITVIGGIFGFVLGLAIAYGVSTFLPFGIGLTPIMVVGTIGVSTLIGIVFSVFPARSAANKNLIEILR</sequence>
<keyword evidence="5 7" id="KW-0472">Membrane</keyword>
<keyword evidence="2" id="KW-1003">Cell membrane</keyword>
<reference evidence="10 13" key="1">
    <citation type="submission" date="2017-01" db="EMBL/GenBank/DDBJ databases">
        <title>Complete Genome Sequence of Dolosigranulum pigrum isolated from a Patient with interstitial lung disease.</title>
        <authorList>
            <person name="Mukhopadhyay R."/>
            <person name="Joaquin J."/>
            <person name="Hogue R."/>
            <person name="Fitzgerald S."/>
            <person name="Jospin G."/>
            <person name="Eisen J.A."/>
            <person name="Chaturvedi V."/>
        </authorList>
    </citation>
    <scope>NUCLEOTIDE SEQUENCE [LARGE SCALE GENOMIC DNA]</scope>
    <source>
        <strain evidence="10 13">15S00348</strain>
    </source>
</reference>
<reference evidence="11 15" key="3">
    <citation type="submission" date="2019-07" db="EMBL/GenBank/DDBJ databases">
        <title>Genome assembly of a nasal isolate of Dolosigranulum pigrum from a chronic sinusitis patient.</title>
        <authorList>
            <person name="Baig S."/>
            <person name="Overballe-Petersen S."/>
            <person name="Kaspar U."/>
            <person name="Rendboe A."/>
            <person name="de Man T."/>
            <person name="Liu C."/>
            <person name="Price L.B."/>
            <person name="Stegger M."/>
            <person name="Becker K."/>
            <person name="Skytt Andersen P."/>
        </authorList>
    </citation>
    <scope>NUCLEOTIDE SEQUENCE [LARGE SCALE GENOMIC DNA]</scope>
    <source>
        <strain evidence="11 15">83VPs-KB5</strain>
    </source>
</reference>
<feature type="domain" description="MacB-like periplasmic core" evidence="9">
    <location>
        <begin position="21"/>
        <end position="254"/>
    </location>
</feature>
<dbReference type="Proteomes" id="UP000315953">
    <property type="component" value="Chromosome"/>
</dbReference>
<dbReference type="GO" id="GO:0005886">
    <property type="term" value="C:plasma membrane"/>
    <property type="evidence" value="ECO:0007669"/>
    <property type="project" value="UniProtKB-SubCell"/>
</dbReference>
<dbReference type="InterPro" id="IPR050250">
    <property type="entry name" value="Macrolide_Exporter_MacB"/>
</dbReference>
<dbReference type="InterPro" id="IPR003838">
    <property type="entry name" value="ABC3_permease_C"/>
</dbReference>
<dbReference type="Proteomes" id="UP000190409">
    <property type="component" value="Unassembled WGS sequence"/>
</dbReference>
<evidence type="ECO:0000256" key="5">
    <source>
        <dbReference type="ARBA" id="ARBA00023136"/>
    </source>
</evidence>
<evidence type="ECO:0000313" key="13">
    <source>
        <dbReference type="Proteomes" id="UP000190409"/>
    </source>
</evidence>
<evidence type="ECO:0000313" key="12">
    <source>
        <dbReference type="EMBL" id="RAN64958.1"/>
    </source>
</evidence>
<dbReference type="RefSeq" id="WP_077863260.1">
    <property type="nucleotide sequence ID" value="NZ_CAJHJL010000004.1"/>
</dbReference>
<evidence type="ECO:0000256" key="3">
    <source>
        <dbReference type="ARBA" id="ARBA00022692"/>
    </source>
</evidence>
<accession>A0A1S8KQA8</accession>
<evidence type="ECO:0000313" key="14">
    <source>
        <dbReference type="Proteomes" id="UP000249099"/>
    </source>
</evidence>
<keyword evidence="4 7" id="KW-1133">Transmembrane helix</keyword>
<comment type="similarity">
    <text evidence="6">Belongs to the ABC-4 integral membrane protein family.</text>
</comment>
<feature type="transmembrane region" description="Helical" evidence="7">
    <location>
        <begin position="370"/>
        <end position="396"/>
    </location>
</feature>
<dbReference type="Proteomes" id="UP000249099">
    <property type="component" value="Unassembled WGS sequence"/>
</dbReference>
<feature type="transmembrane region" description="Helical" evidence="7">
    <location>
        <begin position="21"/>
        <end position="42"/>
    </location>
</feature>
<dbReference type="EMBL" id="CP041626">
    <property type="protein sequence ID" value="QDO90859.1"/>
    <property type="molecule type" value="Genomic_DNA"/>
</dbReference>
<evidence type="ECO:0000256" key="7">
    <source>
        <dbReference type="SAM" id="Phobius"/>
    </source>
</evidence>
<feature type="transmembrane region" description="Helical" evidence="7">
    <location>
        <begin position="333"/>
        <end position="364"/>
    </location>
</feature>
<evidence type="ECO:0000259" key="9">
    <source>
        <dbReference type="Pfam" id="PF12704"/>
    </source>
</evidence>
<dbReference type="AlphaFoldDB" id="A0A1S8KQA8"/>
<protein>
    <submittedName>
        <fullName evidence="11">FtsX-like permease family protein</fullName>
    </submittedName>
</protein>
<feature type="transmembrane region" description="Helical" evidence="7">
    <location>
        <begin position="289"/>
        <end position="312"/>
    </location>
</feature>
<dbReference type="Pfam" id="PF12704">
    <property type="entry name" value="MacB_PCD"/>
    <property type="match status" value="1"/>
</dbReference>
<evidence type="ECO:0000256" key="4">
    <source>
        <dbReference type="ARBA" id="ARBA00022989"/>
    </source>
</evidence>
<evidence type="ECO:0000256" key="2">
    <source>
        <dbReference type="ARBA" id="ARBA00022475"/>
    </source>
</evidence>